<proteinExistence type="predicted"/>
<gene>
    <name evidence="1" type="ORF">HNQ96_004343</name>
</gene>
<evidence type="ECO:0000313" key="2">
    <source>
        <dbReference type="Proteomes" id="UP000532373"/>
    </source>
</evidence>
<organism evidence="1 2">
    <name type="scientific">Aminobacter carboxidus</name>
    <dbReference type="NCBI Taxonomy" id="376165"/>
    <lineage>
        <taxon>Bacteria</taxon>
        <taxon>Pseudomonadati</taxon>
        <taxon>Pseudomonadota</taxon>
        <taxon>Alphaproteobacteria</taxon>
        <taxon>Hyphomicrobiales</taxon>
        <taxon>Phyllobacteriaceae</taxon>
        <taxon>Aminobacter</taxon>
    </lineage>
</organism>
<comment type="caution">
    <text evidence="1">The sequence shown here is derived from an EMBL/GenBank/DDBJ whole genome shotgun (WGS) entry which is preliminary data.</text>
</comment>
<dbReference type="EMBL" id="JACHGI010000010">
    <property type="protein sequence ID" value="MBB6468459.1"/>
    <property type="molecule type" value="Genomic_DNA"/>
</dbReference>
<sequence>MAEFGVEGQSAHAVARAQGSWMRILGGKWLNDLFEQTSAAGDTGAKALAKLDQRTYDVVRI</sequence>
<protein>
    <submittedName>
        <fullName evidence="1">Uncharacterized protein</fullName>
    </submittedName>
</protein>
<evidence type="ECO:0000313" key="1">
    <source>
        <dbReference type="EMBL" id="MBB6468459.1"/>
    </source>
</evidence>
<dbReference type="RefSeq" id="WP_246471144.1">
    <property type="nucleotide sequence ID" value="NZ_JACHGI010000010.1"/>
</dbReference>
<dbReference type="Proteomes" id="UP000532373">
    <property type="component" value="Unassembled WGS sequence"/>
</dbReference>
<accession>A0A8E2BEL1</accession>
<name>A0A8E2BEL1_9HYPH</name>
<dbReference type="AlphaFoldDB" id="A0A8E2BEL1"/>
<reference evidence="1 2" key="1">
    <citation type="submission" date="2020-08" db="EMBL/GenBank/DDBJ databases">
        <title>Genomic Encyclopedia of Type Strains, Phase IV (KMG-IV): sequencing the most valuable type-strain genomes for metagenomic binning, comparative biology and taxonomic classification.</title>
        <authorList>
            <person name="Goeker M."/>
        </authorList>
    </citation>
    <scope>NUCLEOTIDE SEQUENCE [LARGE SCALE GENOMIC DNA]</scope>
    <source>
        <strain evidence="1 2">DSM 17454</strain>
    </source>
</reference>